<protein>
    <recommendedName>
        <fullName evidence="2">malate synthase</fullName>
        <ecNumber evidence="2">2.3.3.9</ecNumber>
    </recommendedName>
</protein>
<evidence type="ECO:0000259" key="8">
    <source>
        <dbReference type="Pfam" id="PF01274"/>
    </source>
</evidence>
<feature type="domain" description="Malate synthase N-terminal" evidence="9">
    <location>
        <begin position="22"/>
        <end position="68"/>
    </location>
</feature>
<evidence type="ECO:0000313" key="12">
    <source>
        <dbReference type="Proteomes" id="UP001324634"/>
    </source>
</evidence>
<dbReference type="Pfam" id="PF20659">
    <property type="entry name" value="MS_C"/>
    <property type="match status" value="1"/>
</dbReference>
<comment type="catalytic activity">
    <reaction evidence="6">
        <text>glyoxylate + acetyl-CoA + H2O = (S)-malate + CoA + H(+)</text>
        <dbReference type="Rhea" id="RHEA:18181"/>
        <dbReference type="ChEBI" id="CHEBI:15377"/>
        <dbReference type="ChEBI" id="CHEBI:15378"/>
        <dbReference type="ChEBI" id="CHEBI:15589"/>
        <dbReference type="ChEBI" id="CHEBI:36655"/>
        <dbReference type="ChEBI" id="CHEBI:57287"/>
        <dbReference type="ChEBI" id="CHEBI:57288"/>
        <dbReference type="EC" id="2.3.3.9"/>
    </reaction>
</comment>
<name>A0AAX4HLV4_9BACT</name>
<evidence type="ECO:0000256" key="7">
    <source>
        <dbReference type="PIRSR" id="PIRSR001363-1"/>
    </source>
</evidence>
<dbReference type="InterPro" id="IPR011076">
    <property type="entry name" value="Malate_synth_sf"/>
</dbReference>
<evidence type="ECO:0000256" key="1">
    <source>
        <dbReference type="ARBA" id="ARBA00006394"/>
    </source>
</evidence>
<feature type="domain" description="Malate synthase C-terminal" evidence="10">
    <location>
        <begin position="413"/>
        <end position="532"/>
    </location>
</feature>
<dbReference type="PANTHER" id="PTHR42902:SF1">
    <property type="entry name" value="MALATE SYNTHASE 1-RELATED"/>
    <property type="match status" value="1"/>
</dbReference>
<comment type="similarity">
    <text evidence="1">Belongs to the malate synthase family.</text>
</comment>
<keyword evidence="3" id="KW-0329">Glyoxylate bypass</keyword>
<dbReference type="Gene3D" id="1.20.1220.12">
    <property type="entry name" value="Malate synthase, domain III"/>
    <property type="match status" value="1"/>
</dbReference>
<keyword evidence="12" id="KW-1185">Reference proteome</keyword>
<dbReference type="GO" id="GO:0006097">
    <property type="term" value="P:glyoxylate cycle"/>
    <property type="evidence" value="ECO:0007669"/>
    <property type="project" value="UniProtKB-KW"/>
</dbReference>
<feature type="active site" description="Proton donor" evidence="7">
    <location>
        <position position="446"/>
    </location>
</feature>
<evidence type="ECO:0000313" key="11">
    <source>
        <dbReference type="EMBL" id="WPU64160.1"/>
    </source>
</evidence>
<accession>A0AAX4HLV4</accession>
<dbReference type="KEGG" id="psti:SOO65_15810"/>
<sequence>MSTINIGEGFSFPKKFWESDYQELFPPELIKLLKNLHERLNPERLRLLEARKVRQEHYDRGEVPEFLDRNSEAVKGSWKVAPIPRELLCRRVEITGPVNVPKMVINMLSRNEKGERADMAMLDFEDSMKPSFQNVLDGYKNVILAVPGKLTYFTEDKKYQLNPNDMAYVMVRCRGLHLNETNIKINGEEISAGLLDLAVCFFHTARQYRLQNKTPKYYVPKCEHYLEARWWNNLFVELERATKFPIGTLRATFLIETLPATFQVEEILYELRDHAVGLNVGRWDKIFSDIKVLRNHPERIMADRSSINMERSWMENYAKRVIKICHSRGAFAMGGMSAFTPGKSPELRLEQTQKVSADKKREADWGHDGCWVSHPYFIGVAMNAFKNENQLKETLPDFDKYSDILPRSEGPHTIGGLRTNVRVGIAYMHGWMKDIGCVAFDNLMEDLATLEISRAQVWQWLHHQITLDDGVQVTKSLVASIFADEFQKILEEMKHETPENRHRELFVELEEARDMALRIFTQDELSDFLTTTSEPVEY</sequence>
<proteinExistence type="inferred from homology"/>
<dbReference type="InterPro" id="IPR044856">
    <property type="entry name" value="Malate_synth_C_sf"/>
</dbReference>
<feature type="active site" description="Proton acceptor" evidence="7">
    <location>
        <position position="172"/>
    </location>
</feature>
<keyword evidence="4" id="KW-0816">Tricarboxylic acid cycle</keyword>
<dbReference type="SUPFAM" id="SSF51645">
    <property type="entry name" value="Malate synthase G"/>
    <property type="match status" value="1"/>
</dbReference>
<dbReference type="Proteomes" id="UP001324634">
    <property type="component" value="Chromosome"/>
</dbReference>
<keyword evidence="5" id="KW-0808">Transferase</keyword>
<evidence type="ECO:0000259" key="10">
    <source>
        <dbReference type="Pfam" id="PF20659"/>
    </source>
</evidence>
<dbReference type="Pfam" id="PF01274">
    <property type="entry name" value="MS_TIM-barrel"/>
    <property type="match status" value="1"/>
</dbReference>
<dbReference type="EC" id="2.3.3.9" evidence="2"/>
<gene>
    <name evidence="11" type="ORF">SOO65_15810</name>
</gene>
<evidence type="ECO:0000259" key="9">
    <source>
        <dbReference type="Pfam" id="PF20656"/>
    </source>
</evidence>
<feature type="domain" description="Malate synthase TIM barrel" evidence="8">
    <location>
        <begin position="169"/>
        <end position="388"/>
    </location>
</feature>
<dbReference type="InterPro" id="IPR001465">
    <property type="entry name" value="Malate_synthase_TIM"/>
</dbReference>
<reference evidence="11 12" key="1">
    <citation type="submission" date="2023-11" db="EMBL/GenBank/DDBJ databases">
        <title>Peredibacter starrii A3.12.</title>
        <authorList>
            <person name="Mitchell R.J."/>
        </authorList>
    </citation>
    <scope>NUCLEOTIDE SEQUENCE [LARGE SCALE GENOMIC DNA]</scope>
    <source>
        <strain evidence="11 12">A3.12</strain>
    </source>
</reference>
<dbReference type="AlphaFoldDB" id="A0AAX4HLV4"/>
<dbReference type="PIRSF" id="PIRSF001363">
    <property type="entry name" value="Malate_synth"/>
    <property type="match status" value="1"/>
</dbReference>
<dbReference type="GO" id="GO:0006099">
    <property type="term" value="P:tricarboxylic acid cycle"/>
    <property type="evidence" value="ECO:0007669"/>
    <property type="project" value="UniProtKB-KW"/>
</dbReference>
<dbReference type="Gene3D" id="3.20.20.360">
    <property type="entry name" value="Malate synthase, domain 3"/>
    <property type="match status" value="1"/>
</dbReference>
<dbReference type="GO" id="GO:0004474">
    <property type="term" value="F:malate synthase activity"/>
    <property type="evidence" value="ECO:0007669"/>
    <property type="project" value="UniProtKB-EC"/>
</dbReference>
<evidence type="ECO:0000256" key="3">
    <source>
        <dbReference type="ARBA" id="ARBA00022435"/>
    </source>
</evidence>
<organism evidence="11 12">
    <name type="scientific">Peredibacter starrii</name>
    <dbReference type="NCBI Taxonomy" id="28202"/>
    <lineage>
        <taxon>Bacteria</taxon>
        <taxon>Pseudomonadati</taxon>
        <taxon>Bdellovibrionota</taxon>
        <taxon>Bacteriovoracia</taxon>
        <taxon>Bacteriovoracales</taxon>
        <taxon>Bacteriovoracaceae</taxon>
        <taxon>Peredibacter</taxon>
    </lineage>
</organism>
<dbReference type="RefSeq" id="WP_321392421.1">
    <property type="nucleotide sequence ID" value="NZ_CP139487.1"/>
</dbReference>
<evidence type="ECO:0000256" key="4">
    <source>
        <dbReference type="ARBA" id="ARBA00022532"/>
    </source>
</evidence>
<evidence type="ECO:0000256" key="5">
    <source>
        <dbReference type="ARBA" id="ARBA00022679"/>
    </source>
</evidence>
<dbReference type="EMBL" id="CP139487">
    <property type="protein sequence ID" value="WPU64160.1"/>
    <property type="molecule type" value="Genomic_DNA"/>
</dbReference>
<dbReference type="InterPro" id="IPR006252">
    <property type="entry name" value="Malate_synthA"/>
</dbReference>
<dbReference type="PANTHER" id="PTHR42902">
    <property type="entry name" value="MALATE SYNTHASE"/>
    <property type="match status" value="1"/>
</dbReference>
<dbReference type="FunFam" id="3.20.20.360:FF:000001">
    <property type="entry name" value="Malate synthase"/>
    <property type="match status" value="1"/>
</dbReference>
<dbReference type="FunFam" id="1.20.1220.12:FF:000001">
    <property type="entry name" value="Malate synthase"/>
    <property type="match status" value="1"/>
</dbReference>
<dbReference type="InterPro" id="IPR048355">
    <property type="entry name" value="MS_C"/>
</dbReference>
<dbReference type="GO" id="GO:0005737">
    <property type="term" value="C:cytoplasm"/>
    <property type="evidence" value="ECO:0007669"/>
    <property type="project" value="TreeGrafter"/>
</dbReference>
<evidence type="ECO:0000256" key="6">
    <source>
        <dbReference type="ARBA" id="ARBA00047918"/>
    </source>
</evidence>
<dbReference type="InterPro" id="IPR046363">
    <property type="entry name" value="MS_N_TIM-barrel_dom"/>
</dbReference>
<evidence type="ECO:0000256" key="2">
    <source>
        <dbReference type="ARBA" id="ARBA00012636"/>
    </source>
</evidence>
<dbReference type="Pfam" id="PF20656">
    <property type="entry name" value="MS_N"/>
    <property type="match status" value="1"/>
</dbReference>
<dbReference type="InterPro" id="IPR048356">
    <property type="entry name" value="MS_N"/>
</dbReference>